<evidence type="ECO:0000256" key="1">
    <source>
        <dbReference type="SAM" id="MobiDB-lite"/>
    </source>
</evidence>
<feature type="region of interest" description="Disordered" evidence="1">
    <location>
        <begin position="132"/>
        <end position="167"/>
    </location>
</feature>
<evidence type="ECO:0000313" key="3">
    <source>
        <dbReference type="Proteomes" id="UP000594263"/>
    </source>
</evidence>
<dbReference type="AlphaFoldDB" id="A0A7N0UJ83"/>
<reference evidence="2" key="1">
    <citation type="submission" date="2021-01" db="UniProtKB">
        <authorList>
            <consortium name="EnsemblPlants"/>
        </authorList>
    </citation>
    <scope>IDENTIFICATION</scope>
</reference>
<name>A0A7N0UJ83_KALFE</name>
<organism evidence="2 3">
    <name type="scientific">Kalanchoe fedtschenkoi</name>
    <name type="common">Lavender scallops</name>
    <name type="synonym">South American air plant</name>
    <dbReference type="NCBI Taxonomy" id="63787"/>
    <lineage>
        <taxon>Eukaryota</taxon>
        <taxon>Viridiplantae</taxon>
        <taxon>Streptophyta</taxon>
        <taxon>Embryophyta</taxon>
        <taxon>Tracheophyta</taxon>
        <taxon>Spermatophyta</taxon>
        <taxon>Magnoliopsida</taxon>
        <taxon>eudicotyledons</taxon>
        <taxon>Gunneridae</taxon>
        <taxon>Pentapetalae</taxon>
        <taxon>Saxifragales</taxon>
        <taxon>Crassulaceae</taxon>
        <taxon>Kalanchoe</taxon>
    </lineage>
</organism>
<accession>A0A7N0UJ83</accession>
<dbReference type="EnsemblPlants" id="Kaladp0071s0027.1.v1.1">
    <property type="protein sequence ID" value="Kaladp0071s0027.1.v1.1"/>
    <property type="gene ID" value="Kaladp0071s0027.v1.1"/>
</dbReference>
<keyword evidence="3" id="KW-1185">Reference proteome</keyword>
<evidence type="ECO:0000313" key="2">
    <source>
        <dbReference type="EnsemblPlants" id="Kaladp0071s0027.1.v1.1"/>
    </source>
</evidence>
<proteinExistence type="predicted"/>
<sequence length="167" mass="18623">MGGGCCPPMDLFRSEPMQLVQLIVPIESAYLTVSYLGDLGLLQLKDTNIVMDIQSRYGFCEGSISSLICFLSGGRSLRKARPATLSPESRLGGRIAGENVIPVEECRWEEDAEIRNVRARFRPTSLLDRDDVFPGIPTSPSTLRTHNRRPRFDEAPSATQKANKRRN</sequence>
<protein>
    <submittedName>
        <fullName evidence="2">Uncharacterized protein</fullName>
    </submittedName>
</protein>
<dbReference type="Gramene" id="Kaladp0071s0027.1.v1.1">
    <property type="protein sequence ID" value="Kaladp0071s0027.1.v1.1"/>
    <property type="gene ID" value="Kaladp0071s0027.v1.1"/>
</dbReference>
<dbReference type="Proteomes" id="UP000594263">
    <property type="component" value="Unplaced"/>
</dbReference>